<organism evidence="3 4">
    <name type="scientific">Lasius niger</name>
    <name type="common">Black garden ant</name>
    <dbReference type="NCBI Taxonomy" id="67767"/>
    <lineage>
        <taxon>Eukaryota</taxon>
        <taxon>Metazoa</taxon>
        <taxon>Ecdysozoa</taxon>
        <taxon>Arthropoda</taxon>
        <taxon>Hexapoda</taxon>
        <taxon>Insecta</taxon>
        <taxon>Pterygota</taxon>
        <taxon>Neoptera</taxon>
        <taxon>Endopterygota</taxon>
        <taxon>Hymenoptera</taxon>
        <taxon>Apocrita</taxon>
        <taxon>Aculeata</taxon>
        <taxon>Formicoidea</taxon>
        <taxon>Formicidae</taxon>
        <taxon>Formicinae</taxon>
        <taxon>Lasius</taxon>
        <taxon>Lasius</taxon>
    </lineage>
</organism>
<dbReference type="Proteomes" id="UP000036403">
    <property type="component" value="Unassembled WGS sequence"/>
</dbReference>
<dbReference type="AlphaFoldDB" id="A0A0J7KLC3"/>
<feature type="domain" description="UBX" evidence="2">
    <location>
        <begin position="582"/>
        <end position="659"/>
    </location>
</feature>
<dbReference type="OrthoDB" id="1920064at2759"/>
<evidence type="ECO:0000313" key="3">
    <source>
        <dbReference type="EMBL" id="KMQ91036.1"/>
    </source>
</evidence>
<dbReference type="InterPro" id="IPR029071">
    <property type="entry name" value="Ubiquitin-like_domsf"/>
</dbReference>
<dbReference type="STRING" id="67767.A0A0J7KLC3"/>
<name>A0A0J7KLC3_LASNI</name>
<dbReference type="Gene3D" id="3.40.30.10">
    <property type="entry name" value="Glutaredoxin"/>
    <property type="match status" value="1"/>
</dbReference>
<dbReference type="CDD" id="cd14413">
    <property type="entry name" value="UBA_FAF1"/>
    <property type="match status" value="1"/>
</dbReference>
<dbReference type="InterPro" id="IPR033043">
    <property type="entry name" value="FAF1-like_UBX"/>
</dbReference>
<dbReference type="Gene3D" id="3.10.20.90">
    <property type="entry name" value="Phosphatidylinositol 3-kinase Catalytic Subunit, Chain A, domain 1"/>
    <property type="match status" value="3"/>
</dbReference>
<reference evidence="3 4" key="1">
    <citation type="submission" date="2015-04" db="EMBL/GenBank/DDBJ databases">
        <title>Lasius niger genome sequencing.</title>
        <authorList>
            <person name="Konorov E.A."/>
            <person name="Nikitin M.A."/>
            <person name="Kirill M.V."/>
            <person name="Chang P."/>
        </authorList>
    </citation>
    <scope>NUCLEOTIDE SEQUENCE [LARGE SCALE GENOMIC DNA]</scope>
    <source>
        <tissue evidence="3">Whole</tissue>
    </source>
</reference>
<comment type="caution">
    <text evidence="3">The sequence shown here is derived from an EMBL/GenBank/DDBJ whole genome shotgun (WGS) entry which is preliminary data.</text>
</comment>
<dbReference type="GO" id="GO:0036503">
    <property type="term" value="P:ERAD pathway"/>
    <property type="evidence" value="ECO:0007669"/>
    <property type="project" value="TreeGrafter"/>
</dbReference>
<evidence type="ECO:0000256" key="1">
    <source>
        <dbReference type="SAM" id="MobiDB-lite"/>
    </source>
</evidence>
<dbReference type="InterPro" id="IPR036249">
    <property type="entry name" value="Thioredoxin-like_sf"/>
</dbReference>
<dbReference type="PANTHER" id="PTHR23322:SF96">
    <property type="entry name" value="FAS-ASSOCIATED FACTOR 1"/>
    <property type="match status" value="1"/>
</dbReference>
<dbReference type="GO" id="GO:0005634">
    <property type="term" value="C:nucleus"/>
    <property type="evidence" value="ECO:0007669"/>
    <property type="project" value="TreeGrafter"/>
</dbReference>
<protein>
    <submittedName>
        <fullName evidence="3">Fas-associated factor 1</fullName>
    </submittedName>
</protein>
<dbReference type="GO" id="GO:0043130">
    <property type="term" value="F:ubiquitin binding"/>
    <property type="evidence" value="ECO:0007669"/>
    <property type="project" value="TreeGrafter"/>
</dbReference>
<dbReference type="GO" id="GO:0005783">
    <property type="term" value="C:endoplasmic reticulum"/>
    <property type="evidence" value="ECO:0007669"/>
    <property type="project" value="TreeGrafter"/>
</dbReference>
<dbReference type="Pfam" id="PF21021">
    <property type="entry name" value="FAF1"/>
    <property type="match status" value="1"/>
</dbReference>
<dbReference type="InterPro" id="IPR044541">
    <property type="entry name" value="FAF1_UBA"/>
</dbReference>
<dbReference type="SUPFAM" id="SSF54236">
    <property type="entry name" value="Ubiquitin-like"/>
    <property type="match status" value="3"/>
</dbReference>
<gene>
    <name evidence="3" type="ORF">RF55_9144</name>
</gene>
<proteinExistence type="predicted"/>
<dbReference type="InterPro" id="IPR006577">
    <property type="entry name" value="UAS"/>
</dbReference>
<dbReference type="InterPro" id="IPR050730">
    <property type="entry name" value="UBX_domain-protein"/>
</dbReference>
<dbReference type="PaxDb" id="67767-A0A0J7KLC3"/>
<evidence type="ECO:0000259" key="2">
    <source>
        <dbReference type="PROSITE" id="PS50033"/>
    </source>
</evidence>
<keyword evidence="4" id="KW-1185">Reference proteome</keyword>
<dbReference type="SUPFAM" id="SSF52833">
    <property type="entry name" value="Thioredoxin-like"/>
    <property type="match status" value="1"/>
</dbReference>
<dbReference type="SMART" id="SM00594">
    <property type="entry name" value="UAS"/>
    <property type="match status" value="1"/>
</dbReference>
<dbReference type="PANTHER" id="PTHR23322">
    <property type="entry name" value="FAS-ASSOCIATED PROTEIN"/>
    <property type="match status" value="1"/>
</dbReference>
<feature type="region of interest" description="Disordered" evidence="1">
    <location>
        <begin position="513"/>
        <end position="583"/>
    </location>
</feature>
<feature type="compositionally biased region" description="Basic and acidic residues" evidence="1">
    <location>
        <begin position="513"/>
        <end position="569"/>
    </location>
</feature>
<dbReference type="Gene3D" id="1.10.8.10">
    <property type="entry name" value="DNA helicase RuvA subunit, C-terminal domain"/>
    <property type="match status" value="1"/>
</dbReference>
<sequence length="662" mass="75552">MAENRDAILADFQACTGIDDFGEAILYLEETNWDLLAAINKAMPQGTQQLPSEMTPDIEMVEEIKVIPHSSSTKLQTAQSSKKIETTKADVVENAKPGTSRPKSCMRNRTLTFHINYLDNVHNINLSELSTLRDLKQFIWYKTNIAPCQQHLRGWKKEPQTSNTILQMLDLPRENTLYLSSLSQDGDSSHETVSLSDRMVQTYTLNVKDEVHNKTYNLKFPGTRTILEVKTDIYSLIDVPVRNQQWKGWPSSLKDDNVILAQSGICYPEHDLSVGKLPAKEEKKKVIDLIDSDSSIDEPEDVEEFEDVPETFTVEDDIFIDDVKSTKVERLMPENVVDEVMGTLHFAEQFEKRYGPAHPEFFAGTFEDALKESCLKPAKERKLLAVYLHHDNSVLANVFCTQLLGFETVLQLLSANFIVWGWDITYDSNKERFLYSVTQTLGTVGSLAVSSIDVDTLPVLMIIMRSRSNTEIFTIVHGNVGVNELLTNLVQAVDIFQEQRRADIGVEEERQARERVKQEQDRAYQESLAVDRAKEEAKQMQEELEKKQKEQAENERLAEEARKEAHRQAVESSLPPEPQQGAGDGVMKVRVRLPAGKILERKFQPDTPLQTLFNFLIVEGYPTEEYKLLSSWPRRDLTSMDSKLTLMELKFCPQETVILEER</sequence>
<dbReference type="CDD" id="cd01771">
    <property type="entry name" value="UBX_UBXN3A"/>
    <property type="match status" value="1"/>
</dbReference>
<dbReference type="Pfam" id="PF00789">
    <property type="entry name" value="UBX"/>
    <property type="match status" value="1"/>
</dbReference>
<dbReference type="SMART" id="SM00166">
    <property type="entry name" value="UBX"/>
    <property type="match status" value="1"/>
</dbReference>
<accession>A0A0J7KLC3</accession>
<dbReference type="InterPro" id="IPR001012">
    <property type="entry name" value="UBX_dom"/>
</dbReference>
<dbReference type="InterPro" id="IPR049483">
    <property type="entry name" value="FAF1_2-like_UAS"/>
</dbReference>
<dbReference type="CDD" id="cd17130">
    <property type="entry name" value="Ubl2_FAF1"/>
    <property type="match status" value="1"/>
</dbReference>
<evidence type="ECO:0000313" key="4">
    <source>
        <dbReference type="Proteomes" id="UP000036403"/>
    </source>
</evidence>
<dbReference type="EMBL" id="LBMM01005990">
    <property type="protein sequence ID" value="KMQ91036.1"/>
    <property type="molecule type" value="Genomic_DNA"/>
</dbReference>
<dbReference type="PROSITE" id="PS50033">
    <property type="entry name" value="UBX"/>
    <property type="match status" value="1"/>
</dbReference>
<dbReference type="Pfam" id="PF14555">
    <property type="entry name" value="UBA_4"/>
    <property type="match status" value="1"/>
</dbReference>